<keyword evidence="1" id="KW-1133">Transmembrane helix</keyword>
<feature type="transmembrane region" description="Helical" evidence="1">
    <location>
        <begin position="42"/>
        <end position="61"/>
    </location>
</feature>
<dbReference type="Pfam" id="PF07090">
    <property type="entry name" value="GATase1_like"/>
    <property type="match status" value="1"/>
</dbReference>
<reference evidence="3 4" key="1">
    <citation type="submission" date="2018-07" db="EMBL/GenBank/DDBJ databases">
        <title>Comparative genomes isolates from brazilian mangrove.</title>
        <authorList>
            <person name="De Araujo J.E."/>
            <person name="Taketani R.G."/>
            <person name="Silva M.C.P."/>
            <person name="Lourenco M.V."/>
            <person name="Oliveira V.M."/>
            <person name="Andreote F.D."/>
        </authorList>
    </citation>
    <scope>NUCLEOTIDE SEQUENCE [LARGE SCALE GENOMIC DNA]</scope>
    <source>
        <strain evidence="3 4">HEX PRIS-MGV</strain>
    </source>
</reference>
<feature type="domain" description="Putative glutamine amidotransferase" evidence="2">
    <location>
        <begin position="401"/>
        <end position="562"/>
    </location>
</feature>
<dbReference type="Gene3D" id="3.40.50.410">
    <property type="entry name" value="von Willebrand factor, type A domain"/>
    <property type="match status" value="1"/>
</dbReference>
<dbReference type="Gene3D" id="3.40.50.880">
    <property type="match status" value="1"/>
</dbReference>
<dbReference type="InterPro" id="IPR029062">
    <property type="entry name" value="Class_I_gatase-like"/>
</dbReference>
<dbReference type="CDD" id="cd00198">
    <property type="entry name" value="vWFA"/>
    <property type="match status" value="1"/>
</dbReference>
<accession>A0A368KW39</accession>
<dbReference type="PANTHER" id="PTHR37947">
    <property type="entry name" value="BLL2462 PROTEIN"/>
    <property type="match status" value="1"/>
</dbReference>
<proteinExistence type="predicted"/>
<feature type="transmembrane region" description="Helical" evidence="1">
    <location>
        <begin position="12"/>
        <end position="30"/>
    </location>
</feature>
<evidence type="ECO:0000313" key="3">
    <source>
        <dbReference type="EMBL" id="RCS52941.1"/>
    </source>
</evidence>
<gene>
    <name evidence="3" type="ORF">DTL42_08980</name>
</gene>
<sequence>MMSYWYLQPLGESYLLVGILVFVLVALLAIRPQFQGLTTKRHWALTGIRLGIIFLLALTLLRPTWVRTVKETQASLLVLLFDTSRSMTVPDAGDGRSRWDAQKQAIKRLEPQLAGLGDNIEVVAYQFDQEAKRVDFSDGHIPFPSQPDGRFTDIGSSLATVMQQNIGKKIAGVLLLSDGAQRVYSPQVEMQQAARDLARLETPLHTIPFGKSIDPTQSRDISVDTLADHYTVFVKNELTVKTSIRVQGMANLPVPVQLILEDAKGQKTIIETKDASTSNVQETVDVSFQFAPQTSGQYKLSVVVPAQEGELVTKNNTLSAYLNVLDGGLKILYLEGRTVDRPEQMGIRRVVASSADMELDFRWIDRRRRDAWPIDLTEDIQKEKYDVYIIGDLDSTALTAGTLEAIAKEVEDGKGMLMLGGFNSFGAGGYQTTILQNVLPIEMSRFDRQDLGAEIRTDMHVAGPLEIVASRNHFLSSLGTDTDGSPALSVVPSLKGANKIVGPKPRAMVVLESQNDDPLLVAGEYGLGRTLAFLADSTWQWRFAGKEAIHKRFWRQIILWLAKKDGLETRDVWVQLGQRRFVPGAPIRFSAGANSQSGEPLRNVTFETTLISPDGTRSPLRTLPGENVIEGSFDAAEVTGDYTIEVTASQDGTPVGTGQGRFFVFDQDLELADPSARPSQLAALSAITQEFGGRTWTPEELPQLLDQIKNSPPETEIEVQTKWTWPESTRDSWINLILIVGLLGWEWYLRKRWSMV</sequence>
<dbReference type="OrthoDB" id="9781333at2"/>
<dbReference type="EMBL" id="QPEX01000011">
    <property type="protein sequence ID" value="RCS52941.1"/>
    <property type="molecule type" value="Genomic_DNA"/>
</dbReference>
<name>A0A368KW39_9BACT</name>
<comment type="caution">
    <text evidence="3">The sequence shown here is derived from an EMBL/GenBank/DDBJ whole genome shotgun (WGS) entry which is preliminary data.</text>
</comment>
<evidence type="ECO:0000256" key="1">
    <source>
        <dbReference type="SAM" id="Phobius"/>
    </source>
</evidence>
<dbReference type="SUPFAM" id="SSF52317">
    <property type="entry name" value="Class I glutamine amidotransferase-like"/>
    <property type="match status" value="1"/>
</dbReference>
<dbReference type="PANTHER" id="PTHR37947:SF1">
    <property type="entry name" value="BLL2462 PROTEIN"/>
    <property type="match status" value="1"/>
</dbReference>
<dbReference type="SUPFAM" id="SSF53300">
    <property type="entry name" value="vWA-like"/>
    <property type="match status" value="1"/>
</dbReference>
<keyword evidence="1" id="KW-0472">Membrane</keyword>
<evidence type="ECO:0000313" key="4">
    <source>
        <dbReference type="Proteomes" id="UP000253562"/>
    </source>
</evidence>
<protein>
    <recommendedName>
        <fullName evidence="2">Putative glutamine amidotransferase domain-containing protein</fullName>
    </recommendedName>
</protein>
<dbReference type="InterPro" id="IPR010768">
    <property type="entry name" value="GATase1-like"/>
</dbReference>
<dbReference type="AlphaFoldDB" id="A0A368KW39"/>
<evidence type="ECO:0000259" key="2">
    <source>
        <dbReference type="Pfam" id="PF07090"/>
    </source>
</evidence>
<dbReference type="RefSeq" id="WP_114368365.1">
    <property type="nucleotide sequence ID" value="NZ_QPEX01000011.1"/>
</dbReference>
<organism evidence="3 4">
    <name type="scientific">Bremerella cremea</name>
    <dbReference type="NCBI Taxonomy" id="1031537"/>
    <lineage>
        <taxon>Bacteria</taxon>
        <taxon>Pseudomonadati</taxon>
        <taxon>Planctomycetota</taxon>
        <taxon>Planctomycetia</taxon>
        <taxon>Pirellulales</taxon>
        <taxon>Pirellulaceae</taxon>
        <taxon>Bremerella</taxon>
    </lineage>
</organism>
<dbReference type="InterPro" id="IPR036465">
    <property type="entry name" value="vWFA_dom_sf"/>
</dbReference>
<keyword evidence="1" id="KW-0812">Transmembrane</keyword>
<dbReference type="Proteomes" id="UP000253562">
    <property type="component" value="Unassembled WGS sequence"/>
</dbReference>